<dbReference type="RefSeq" id="WP_305733220.1">
    <property type="nucleotide sequence ID" value="NZ_OW150024.1"/>
</dbReference>
<dbReference type="HAMAP" id="MF_01398">
    <property type="entry name" value="ATP_synth_b_bprime"/>
    <property type="match status" value="1"/>
</dbReference>
<dbReference type="InterPro" id="IPR002146">
    <property type="entry name" value="ATP_synth_b/b'su_bac/chlpt"/>
</dbReference>
<comment type="function">
    <text evidence="11">Component of the F(0) channel, it forms part of the peripheral stalk, linking F(1) to F(0). The b'-subunit is a diverged and duplicated form of b found in plants and photosynthetic bacteria.</text>
</comment>
<keyword evidence="4 13" id="KW-0812">Transmembrane</keyword>
<evidence type="ECO:0000256" key="8">
    <source>
        <dbReference type="ARBA" id="ARBA00023136"/>
    </source>
</evidence>
<keyword evidence="17" id="KW-1185">Reference proteome</keyword>
<dbReference type="Pfam" id="PF00430">
    <property type="entry name" value="ATP-synt_B"/>
    <property type="match status" value="1"/>
</dbReference>
<evidence type="ECO:0000256" key="1">
    <source>
        <dbReference type="ARBA" id="ARBA00005513"/>
    </source>
</evidence>
<keyword evidence="6 13" id="KW-1133">Transmembrane helix</keyword>
<comment type="subcellular location">
    <subcellularLocation>
        <location evidence="13">Cell membrane</location>
        <topology evidence="13">Single-pass membrane protein</topology>
    </subcellularLocation>
    <subcellularLocation>
        <location evidence="12">Endomembrane system</location>
        <topology evidence="12">Single-pass membrane protein</topology>
    </subcellularLocation>
</comment>
<organism evidence="16 17">
    <name type="scientific">Trichlorobacter ammonificans</name>
    <dbReference type="NCBI Taxonomy" id="2916410"/>
    <lineage>
        <taxon>Bacteria</taxon>
        <taxon>Pseudomonadati</taxon>
        <taxon>Thermodesulfobacteriota</taxon>
        <taxon>Desulfuromonadia</taxon>
        <taxon>Geobacterales</taxon>
        <taxon>Geobacteraceae</taxon>
        <taxon>Trichlorobacter</taxon>
    </lineage>
</organism>
<dbReference type="PANTHER" id="PTHR33445:SF2">
    <property type="entry name" value="ATP SYNTHASE SUBUNIT B', CHLOROPLASTIC"/>
    <property type="match status" value="1"/>
</dbReference>
<keyword evidence="3 13" id="KW-0138">CF(0)</keyword>
<comment type="function">
    <text evidence="10 13">F(1)F(0) ATP synthase produces ATP from ADP in the presence of a proton or sodium gradient. F-type ATPases consist of two structural domains, F(1) containing the extramembraneous catalytic core and F(0) containing the membrane proton channel, linked together by a central stalk and a peripheral stalk. During catalysis, ATP synthesis in the catalytic domain of F(1) is coupled via a rotary mechanism of the central stalk subunits to proton translocation.</text>
</comment>
<evidence type="ECO:0000313" key="17">
    <source>
        <dbReference type="Proteomes" id="UP001295463"/>
    </source>
</evidence>
<accession>A0ABN8HML4</accession>
<evidence type="ECO:0000256" key="9">
    <source>
        <dbReference type="ARBA" id="ARBA00023310"/>
    </source>
</evidence>
<keyword evidence="7 13" id="KW-0406">Ion transport</keyword>
<reference evidence="16 17" key="1">
    <citation type="submission" date="2022-03" db="EMBL/GenBank/DDBJ databases">
        <authorList>
            <person name="Koch H."/>
        </authorList>
    </citation>
    <scope>NUCLEOTIDE SEQUENCE [LARGE SCALE GENOMIC DNA]</scope>
    <source>
        <strain evidence="16 17">G1</strain>
    </source>
</reference>
<evidence type="ECO:0000256" key="3">
    <source>
        <dbReference type="ARBA" id="ARBA00022547"/>
    </source>
</evidence>
<keyword evidence="9 13" id="KW-0066">ATP synthesis</keyword>
<keyword evidence="13" id="KW-1003">Cell membrane</keyword>
<feature type="coiled-coil region" evidence="15">
    <location>
        <begin position="52"/>
        <end position="79"/>
    </location>
</feature>
<evidence type="ECO:0000256" key="4">
    <source>
        <dbReference type="ARBA" id="ARBA00022692"/>
    </source>
</evidence>
<evidence type="ECO:0000256" key="5">
    <source>
        <dbReference type="ARBA" id="ARBA00022781"/>
    </source>
</evidence>
<dbReference type="InterPro" id="IPR050059">
    <property type="entry name" value="ATP_synthase_B_chain"/>
</dbReference>
<dbReference type="EMBL" id="OW150024">
    <property type="protein sequence ID" value="CAH2032471.1"/>
    <property type="molecule type" value="Genomic_DNA"/>
</dbReference>
<evidence type="ECO:0000256" key="6">
    <source>
        <dbReference type="ARBA" id="ARBA00022989"/>
    </source>
</evidence>
<keyword evidence="5 13" id="KW-0375">Hydrogen ion transport</keyword>
<evidence type="ECO:0000256" key="13">
    <source>
        <dbReference type="HAMAP-Rule" id="MF_01398"/>
    </source>
</evidence>
<evidence type="ECO:0000256" key="2">
    <source>
        <dbReference type="ARBA" id="ARBA00022448"/>
    </source>
</evidence>
<evidence type="ECO:0000256" key="10">
    <source>
        <dbReference type="ARBA" id="ARBA00025198"/>
    </source>
</evidence>
<name>A0ABN8HML4_9BACT</name>
<dbReference type="CDD" id="cd06503">
    <property type="entry name" value="ATP-synt_Fo_b"/>
    <property type="match status" value="1"/>
</dbReference>
<sequence length="141" mass="15954">MINLDLAFFIQIINFGILVLVLNVLLYKPLRAVLEKRRLEIESARERAVSVDRLVQEKVEQYEAALRAAKAEVAARRAELVKEAQAEETSLIEKARKEAATALDVIREKVARESDEARQLLRKQVDALSGEICEKILGRSL</sequence>
<keyword evidence="15" id="KW-0175">Coiled coil</keyword>
<evidence type="ECO:0000313" key="16">
    <source>
        <dbReference type="EMBL" id="CAH2032471.1"/>
    </source>
</evidence>
<evidence type="ECO:0000256" key="7">
    <source>
        <dbReference type="ARBA" id="ARBA00023065"/>
    </source>
</evidence>
<dbReference type="Proteomes" id="UP001295463">
    <property type="component" value="Chromosome"/>
</dbReference>
<keyword evidence="2 13" id="KW-0813">Transport</keyword>
<comment type="subunit">
    <text evidence="13">F-type ATPases have 2 components, F(1) - the catalytic core - and F(0) - the membrane proton channel. F(1) has five subunits: alpha(3), beta(3), gamma(1), delta(1), epsilon(1). F(0) has three main subunits: a(1), b(2) and c(10-14). The alpha and beta chains form an alternating ring which encloses part of the gamma chain. F(1) is attached to F(0) by a central stalk formed by the gamma and epsilon chains, while a peripheral stalk is formed by the delta and b chains.</text>
</comment>
<evidence type="ECO:0000256" key="15">
    <source>
        <dbReference type="SAM" id="Coils"/>
    </source>
</evidence>
<feature type="transmembrane region" description="Helical" evidence="13">
    <location>
        <begin position="6"/>
        <end position="27"/>
    </location>
</feature>
<keyword evidence="8 13" id="KW-0472">Membrane</keyword>
<dbReference type="PANTHER" id="PTHR33445">
    <property type="entry name" value="ATP SYNTHASE SUBUNIT B', CHLOROPLASTIC"/>
    <property type="match status" value="1"/>
</dbReference>
<proteinExistence type="inferred from homology"/>
<evidence type="ECO:0000256" key="14">
    <source>
        <dbReference type="RuleBase" id="RU003848"/>
    </source>
</evidence>
<protein>
    <recommendedName>
        <fullName evidence="13">ATP synthase subunit b</fullName>
    </recommendedName>
    <alternativeName>
        <fullName evidence="13">ATP synthase F(0) sector subunit b</fullName>
    </alternativeName>
    <alternativeName>
        <fullName evidence="13">ATPase subunit I</fullName>
    </alternativeName>
    <alternativeName>
        <fullName evidence="13">F-type ATPase subunit b</fullName>
        <shortName evidence="13">F-ATPase subunit b</shortName>
    </alternativeName>
</protein>
<evidence type="ECO:0000256" key="11">
    <source>
        <dbReference type="ARBA" id="ARBA00025614"/>
    </source>
</evidence>
<gene>
    <name evidence="13 16" type="primary">atpF</name>
    <name evidence="16" type="ORF">GEAMG1_2635</name>
</gene>
<comment type="similarity">
    <text evidence="1 13 14">Belongs to the ATPase B chain family.</text>
</comment>
<evidence type="ECO:0000256" key="12">
    <source>
        <dbReference type="ARBA" id="ARBA00037847"/>
    </source>
</evidence>